<evidence type="ECO:0000259" key="6">
    <source>
        <dbReference type="PROSITE" id="PS51006"/>
    </source>
</evidence>
<feature type="region of interest" description="Disordered" evidence="5">
    <location>
        <begin position="1"/>
        <end position="25"/>
    </location>
</feature>
<evidence type="ECO:0000256" key="2">
    <source>
        <dbReference type="ARBA" id="ARBA00022679"/>
    </source>
</evidence>
<evidence type="ECO:0000256" key="1">
    <source>
        <dbReference type="ARBA" id="ARBA00007867"/>
    </source>
</evidence>
<dbReference type="AlphaFoldDB" id="A0A6J5ER98"/>
<dbReference type="Proteomes" id="UP000494329">
    <property type="component" value="Unassembled WGS sequence"/>
</dbReference>
<dbReference type="PROSITE" id="PS51006">
    <property type="entry name" value="PABS_2"/>
    <property type="match status" value="1"/>
</dbReference>
<reference evidence="7 8" key="1">
    <citation type="submission" date="2020-04" db="EMBL/GenBank/DDBJ databases">
        <authorList>
            <person name="De Canck E."/>
        </authorList>
    </citation>
    <scope>NUCLEOTIDE SEQUENCE [LARGE SCALE GENOMIC DNA]</scope>
    <source>
        <strain evidence="7 8">LMG 29739</strain>
    </source>
</reference>
<evidence type="ECO:0000256" key="4">
    <source>
        <dbReference type="PROSITE-ProRule" id="PRU00354"/>
    </source>
</evidence>
<feature type="compositionally biased region" description="Basic and acidic residues" evidence="5">
    <location>
        <begin position="12"/>
        <end position="24"/>
    </location>
</feature>
<keyword evidence="8" id="KW-1185">Reference proteome</keyword>
<dbReference type="PANTHER" id="PTHR43317">
    <property type="entry name" value="THERMOSPERMINE SYNTHASE ACAULIS5"/>
    <property type="match status" value="1"/>
</dbReference>
<dbReference type="Pfam" id="PF01564">
    <property type="entry name" value="Spermine_synth"/>
    <property type="match status" value="1"/>
</dbReference>
<dbReference type="PANTHER" id="PTHR43317:SF11">
    <property type="entry name" value="POLYAMINE AMINOPROPYLTRANSFERASE 2"/>
    <property type="match status" value="1"/>
</dbReference>
<dbReference type="InterPro" id="IPR030374">
    <property type="entry name" value="PABS"/>
</dbReference>
<feature type="domain" description="PABS" evidence="6">
    <location>
        <begin position="1"/>
        <end position="231"/>
    </location>
</feature>
<dbReference type="EC" id="2.5.1.16" evidence="7"/>
<dbReference type="Gene3D" id="3.40.50.150">
    <property type="entry name" value="Vaccinia Virus protein VP39"/>
    <property type="match status" value="1"/>
</dbReference>
<comment type="similarity">
    <text evidence="1">Belongs to the spermidine/spermine synthase family.</text>
</comment>
<proteinExistence type="inferred from homology"/>
<protein>
    <submittedName>
        <fullName evidence="7">Polyamine aminopropyltransferase</fullName>
        <ecNumber evidence="7">2.5.1.16</ecNumber>
    </submittedName>
</protein>
<feature type="active site" description="Proton acceptor" evidence="4">
    <location>
        <position position="151"/>
    </location>
</feature>
<dbReference type="GO" id="GO:0006596">
    <property type="term" value="P:polyamine biosynthetic process"/>
    <property type="evidence" value="ECO:0007669"/>
    <property type="project" value="UniProtKB-UniRule"/>
</dbReference>
<evidence type="ECO:0000313" key="7">
    <source>
        <dbReference type="EMBL" id="CAB3769019.1"/>
    </source>
</evidence>
<dbReference type="EMBL" id="CADIKF010000060">
    <property type="protein sequence ID" value="CAB3769019.1"/>
    <property type="molecule type" value="Genomic_DNA"/>
</dbReference>
<sequence length="283" mass="31604">MHASRRLRSNRRHGDQANHQEKVTARRPLVVEGSRTVSLLFDARGVQSCMLKDAPYELALGYTRTMMGFLLFQPYPRRISIIGLGGGSLAKYCYRYLPDTSIVAVEINAEVIALRERFRVPRDDDRFQVVCADGAHYVTLPGRHPDVLLVDGFHAAGLPAELRSTSFYQQCHRRLADDGVLVVNLMSDAPCFHRCVSSIRQVFGNAVALAPAEDSIDNVAVFAWKESIARPTLDAMLTRADSLQRAHTLDLRETAVRLEYGMHIDWNARATGAAPRSRSPSSR</sequence>
<dbReference type="CDD" id="cd02440">
    <property type="entry name" value="AdoMet_MTases"/>
    <property type="match status" value="1"/>
</dbReference>
<evidence type="ECO:0000256" key="3">
    <source>
        <dbReference type="ARBA" id="ARBA00023115"/>
    </source>
</evidence>
<dbReference type="GO" id="GO:0004766">
    <property type="term" value="F:spermidine synthase activity"/>
    <property type="evidence" value="ECO:0007669"/>
    <property type="project" value="UniProtKB-EC"/>
</dbReference>
<feature type="compositionally biased region" description="Basic residues" evidence="5">
    <location>
        <begin position="1"/>
        <end position="11"/>
    </location>
</feature>
<dbReference type="SUPFAM" id="SSF53335">
    <property type="entry name" value="S-adenosyl-L-methionine-dependent methyltransferases"/>
    <property type="match status" value="1"/>
</dbReference>
<organism evidence="7 8">
    <name type="scientific">Paraburkholderia solisilvae</name>
    <dbReference type="NCBI Taxonomy" id="624376"/>
    <lineage>
        <taxon>Bacteria</taxon>
        <taxon>Pseudomonadati</taxon>
        <taxon>Pseudomonadota</taxon>
        <taxon>Betaproteobacteria</taxon>
        <taxon>Burkholderiales</taxon>
        <taxon>Burkholderiaceae</taxon>
        <taxon>Paraburkholderia</taxon>
    </lineage>
</organism>
<gene>
    <name evidence="7" type="primary">speE_3</name>
    <name evidence="7" type="ORF">LMG29739_05439</name>
</gene>
<dbReference type="InterPro" id="IPR029063">
    <property type="entry name" value="SAM-dependent_MTases_sf"/>
</dbReference>
<keyword evidence="2 4" id="KW-0808">Transferase</keyword>
<evidence type="ECO:0000313" key="8">
    <source>
        <dbReference type="Proteomes" id="UP000494329"/>
    </source>
</evidence>
<accession>A0A6J5ER98</accession>
<evidence type="ECO:0000256" key="5">
    <source>
        <dbReference type="SAM" id="MobiDB-lite"/>
    </source>
</evidence>
<name>A0A6J5ER98_9BURK</name>
<keyword evidence="3 4" id="KW-0620">Polyamine biosynthesis</keyword>